<organism evidence="1 2">
    <name type="scientific">Mycobacterium adipatum</name>
    <dbReference type="NCBI Taxonomy" id="1682113"/>
    <lineage>
        <taxon>Bacteria</taxon>
        <taxon>Bacillati</taxon>
        <taxon>Actinomycetota</taxon>
        <taxon>Actinomycetes</taxon>
        <taxon>Mycobacteriales</taxon>
        <taxon>Mycobacteriaceae</taxon>
        <taxon>Mycobacterium</taxon>
    </lineage>
</organism>
<dbReference type="OrthoDB" id="4558051at2"/>
<dbReference type="Proteomes" id="UP000077143">
    <property type="component" value="Chromosome"/>
</dbReference>
<reference evidence="1 2" key="1">
    <citation type="submission" date="2016-05" db="EMBL/GenBank/DDBJ databases">
        <title>Complete genome sequence of a phthalic acid esters degrading Mycobacterium sp. YC-RL4.</title>
        <authorList>
            <person name="Ren L."/>
            <person name="Fan S."/>
            <person name="Ruth N."/>
            <person name="Jia Y."/>
            <person name="Wang J."/>
            <person name="Qiao C."/>
        </authorList>
    </citation>
    <scope>NUCLEOTIDE SEQUENCE [LARGE SCALE GENOMIC DNA]</scope>
    <source>
        <strain evidence="1 2">YC-RL4</strain>
    </source>
</reference>
<name>A0A172UN85_9MYCO</name>
<evidence type="ECO:0000313" key="1">
    <source>
        <dbReference type="EMBL" id="ANE80749.1"/>
    </source>
</evidence>
<sequence length="107" mass="11209">MVPTMSLAPGTDLTAGEFALEDISTGVHASGFGALGGGRSFSFHVEDRQLLVVEVYRPRLSGPVPQDEDIVAVATRSLTDIDVTDERSVAAAVRDAIAGAEPVRTAR</sequence>
<keyword evidence="2" id="KW-1185">Reference proteome</keyword>
<evidence type="ECO:0000313" key="2">
    <source>
        <dbReference type="Proteomes" id="UP000077143"/>
    </source>
</evidence>
<dbReference type="STRING" id="1682113.A7U43_16860"/>
<dbReference type="AlphaFoldDB" id="A0A172UN85"/>
<dbReference type="EMBL" id="CP015596">
    <property type="protein sequence ID" value="ANE80749.1"/>
    <property type="molecule type" value="Genomic_DNA"/>
</dbReference>
<gene>
    <name evidence="1" type="ORF">A7U43_16860</name>
</gene>
<protein>
    <submittedName>
        <fullName evidence="1">Uncharacterized protein</fullName>
    </submittedName>
</protein>
<accession>A0A172UN85</accession>
<dbReference type="KEGG" id="madi:A7U43_16860"/>
<proteinExistence type="predicted"/>